<dbReference type="Proteomes" id="UP000789390">
    <property type="component" value="Unassembled WGS sequence"/>
</dbReference>
<comment type="caution">
    <text evidence="6">The sequence shown here is derived from an EMBL/GenBank/DDBJ whole genome shotgun (WGS) entry which is preliminary data.</text>
</comment>
<name>A0A8J2W2J8_9CRUS</name>
<dbReference type="EMBL" id="CAKKLH010000080">
    <property type="protein sequence ID" value="CAH0102432.1"/>
    <property type="molecule type" value="Genomic_DNA"/>
</dbReference>
<dbReference type="AlphaFoldDB" id="A0A8J2W2J8"/>
<dbReference type="GO" id="GO:0005730">
    <property type="term" value="C:nucleolus"/>
    <property type="evidence" value="ECO:0007669"/>
    <property type="project" value="UniProtKB-SubCell"/>
</dbReference>
<dbReference type="GO" id="GO:0003677">
    <property type="term" value="F:DNA binding"/>
    <property type="evidence" value="ECO:0007669"/>
    <property type="project" value="InterPro"/>
</dbReference>
<evidence type="ECO:0000256" key="2">
    <source>
        <dbReference type="ARBA" id="ARBA00009430"/>
    </source>
</evidence>
<evidence type="ECO:0000256" key="5">
    <source>
        <dbReference type="ARBA" id="ARBA00023242"/>
    </source>
</evidence>
<dbReference type="InterPro" id="IPR009668">
    <property type="entry name" value="RNA_pol-assoc_fac_A49-like"/>
</dbReference>
<proteinExistence type="inferred from homology"/>
<organism evidence="6 7">
    <name type="scientific">Daphnia galeata</name>
    <dbReference type="NCBI Taxonomy" id="27404"/>
    <lineage>
        <taxon>Eukaryota</taxon>
        <taxon>Metazoa</taxon>
        <taxon>Ecdysozoa</taxon>
        <taxon>Arthropoda</taxon>
        <taxon>Crustacea</taxon>
        <taxon>Branchiopoda</taxon>
        <taxon>Diplostraca</taxon>
        <taxon>Cladocera</taxon>
        <taxon>Anomopoda</taxon>
        <taxon>Daphniidae</taxon>
        <taxon>Daphnia</taxon>
    </lineage>
</organism>
<evidence type="ECO:0000313" key="7">
    <source>
        <dbReference type="Proteomes" id="UP000789390"/>
    </source>
</evidence>
<dbReference type="GO" id="GO:0006351">
    <property type="term" value="P:DNA-templated transcription"/>
    <property type="evidence" value="ECO:0007669"/>
    <property type="project" value="InterPro"/>
</dbReference>
<reference evidence="6" key="1">
    <citation type="submission" date="2021-11" db="EMBL/GenBank/DDBJ databases">
        <authorList>
            <person name="Schell T."/>
        </authorList>
    </citation>
    <scope>NUCLEOTIDE SEQUENCE</scope>
    <source>
        <strain evidence="6">M5</strain>
    </source>
</reference>
<protein>
    <submittedName>
        <fullName evidence="6">Uncharacterized protein</fullName>
    </submittedName>
</protein>
<gene>
    <name evidence="6" type="ORF">DGAL_LOCUS4828</name>
</gene>
<dbReference type="OrthoDB" id="277398at2759"/>
<keyword evidence="7" id="KW-1185">Reference proteome</keyword>
<comment type="similarity">
    <text evidence="2">Belongs to the eukaryotic RPA49/POLR1E RNA polymerase subunit family.</text>
</comment>
<dbReference type="PANTHER" id="PTHR14440">
    <property type="entry name" value="DNA-DIRECTED RNA POLYMERASE I SUBUNIT RPA49"/>
    <property type="match status" value="1"/>
</dbReference>
<evidence type="ECO:0000256" key="1">
    <source>
        <dbReference type="ARBA" id="ARBA00004604"/>
    </source>
</evidence>
<keyword evidence="5" id="KW-0539">Nucleus</keyword>
<keyword evidence="4" id="KW-0804">Transcription</keyword>
<keyword evidence="3" id="KW-0240">DNA-directed RNA polymerase</keyword>
<dbReference type="GO" id="GO:0000428">
    <property type="term" value="C:DNA-directed RNA polymerase complex"/>
    <property type="evidence" value="ECO:0007669"/>
    <property type="project" value="UniProtKB-KW"/>
</dbReference>
<dbReference type="Pfam" id="PF06870">
    <property type="entry name" value="RNA_pol_I_A49"/>
    <property type="match status" value="1"/>
</dbReference>
<evidence type="ECO:0000256" key="4">
    <source>
        <dbReference type="ARBA" id="ARBA00023163"/>
    </source>
</evidence>
<evidence type="ECO:0000256" key="3">
    <source>
        <dbReference type="ARBA" id="ARBA00022478"/>
    </source>
</evidence>
<sequence length="407" mass="45692">MSSVVIDEVLVADRGKKLEPLRIQFSHCQTPLKTESLKMMKSGIFSDNKNKNEYVAVCQVADQQYVGSTKGQNQKESQNLYIALRNKVTNKVKLVEISKVLLSPAVQYPPTTNSVLNLIDNDGSSKKDMEKEFVHRFGMLKGQRMYDQAERLSVKAESVRANLENAADGTTIQNCELVLPKSSDSFEAMLPPRRSDSNLPSQVYEIENIISLNDMAALEENSLILMADEPDVEVDKFKQFSDYFTKEFKRLKSTSLDKEEKLQRVKALLYTEGLIKFSAIKKKSITPGVLDESLPTAIPDTVKRSIREKFSCKQGPTWGLTTMCRDKTICHAIALALVIGNCSIDAENFTSSVKVEMKLLESLIRVVGAHIEKSKSNDVHSKIILKIPLALPPMKRGQGQMKKKEKR</sequence>
<evidence type="ECO:0000313" key="6">
    <source>
        <dbReference type="EMBL" id="CAH0102432.1"/>
    </source>
</evidence>
<comment type="subcellular location">
    <subcellularLocation>
        <location evidence="1">Nucleus</location>
        <location evidence="1">Nucleolus</location>
    </subcellularLocation>
</comment>
<accession>A0A8J2W2J8</accession>